<comment type="caution">
    <text evidence="17">The sequence shown here is derived from an EMBL/GenBank/DDBJ whole genome shotgun (WGS) entry which is preliminary data.</text>
</comment>
<dbReference type="GO" id="GO:0008270">
    <property type="term" value="F:zinc ion binding"/>
    <property type="evidence" value="ECO:0007669"/>
    <property type="project" value="UniProtKB-KW"/>
</dbReference>
<dbReference type="AlphaFoldDB" id="A0A8T2Y8U1"/>
<dbReference type="SUPFAM" id="SSF57850">
    <property type="entry name" value="RING/U-box"/>
    <property type="match status" value="1"/>
</dbReference>
<sequence length="168" mass="18862">MSDDDNDDLNSKVAVLLIGVGAAAIVATIYHCLVMTWCCRYRDRPNPQEPQLHVNETILENSTAQVIPSYEYRKDTGLTGDNGTCAICLGDFEEGEQLRELPECLHSYHVACIDMWLYSHSSCPMCRTDAKHSQQVFLNARDLDSERSSEPYRSVGVLRGIVVHPRAM</sequence>
<evidence type="ECO:0000256" key="14">
    <source>
        <dbReference type="PROSITE-ProRule" id="PRU00175"/>
    </source>
</evidence>
<dbReference type="Pfam" id="PF13639">
    <property type="entry name" value="zf-RING_2"/>
    <property type="match status" value="1"/>
</dbReference>
<proteinExistence type="inferred from homology"/>
<name>A0A8T2Y8U1_POPDE</name>
<keyword evidence="7" id="KW-0479">Metal-binding</keyword>
<comment type="pathway">
    <text evidence="3">Protein modification; protein ubiquitination.</text>
</comment>
<evidence type="ECO:0000256" key="11">
    <source>
        <dbReference type="ARBA" id="ARBA00022989"/>
    </source>
</evidence>
<reference evidence="17" key="1">
    <citation type="journal article" date="2021" name="J. Hered.">
        <title>Genome Assembly of Salicaceae Populus deltoides (Eastern Cottonwood) I-69 Based on Nanopore Sequencing and Hi-C Technologies.</title>
        <authorList>
            <person name="Bai S."/>
            <person name="Wu H."/>
            <person name="Zhang J."/>
            <person name="Pan Z."/>
            <person name="Zhao W."/>
            <person name="Li Z."/>
            <person name="Tong C."/>
        </authorList>
    </citation>
    <scope>NUCLEOTIDE SEQUENCE</scope>
    <source>
        <tissue evidence="17">Leaf</tissue>
    </source>
</reference>
<evidence type="ECO:0000313" key="17">
    <source>
        <dbReference type="EMBL" id="KAH8501564.1"/>
    </source>
</evidence>
<comment type="subcellular location">
    <subcellularLocation>
        <location evidence="2">Membrane</location>
        <topology evidence="2">Single-pass membrane protein</topology>
    </subcellularLocation>
</comment>
<protein>
    <recommendedName>
        <fullName evidence="4">RING-type E3 ubiquitin transferase</fullName>
        <ecNumber evidence="4">2.3.2.27</ecNumber>
    </recommendedName>
</protein>
<evidence type="ECO:0000256" key="13">
    <source>
        <dbReference type="ARBA" id="ARBA00024209"/>
    </source>
</evidence>
<evidence type="ECO:0000256" key="5">
    <source>
        <dbReference type="ARBA" id="ARBA00022679"/>
    </source>
</evidence>
<evidence type="ECO:0000256" key="10">
    <source>
        <dbReference type="ARBA" id="ARBA00022833"/>
    </source>
</evidence>
<feature type="transmembrane region" description="Helical" evidence="15">
    <location>
        <begin position="13"/>
        <end position="34"/>
    </location>
</feature>
<dbReference type="Gene3D" id="3.30.40.10">
    <property type="entry name" value="Zinc/RING finger domain, C3HC4 (zinc finger)"/>
    <property type="match status" value="1"/>
</dbReference>
<evidence type="ECO:0000256" key="6">
    <source>
        <dbReference type="ARBA" id="ARBA00022692"/>
    </source>
</evidence>
<evidence type="ECO:0000256" key="4">
    <source>
        <dbReference type="ARBA" id="ARBA00012483"/>
    </source>
</evidence>
<comment type="similarity">
    <text evidence="13">Belongs to the RING-type zinc finger family. ATL subfamily.</text>
</comment>
<evidence type="ECO:0000256" key="1">
    <source>
        <dbReference type="ARBA" id="ARBA00000900"/>
    </source>
</evidence>
<accession>A0A8T2Y8U1</accession>
<keyword evidence="5" id="KW-0808">Transferase</keyword>
<evidence type="ECO:0000256" key="2">
    <source>
        <dbReference type="ARBA" id="ARBA00004167"/>
    </source>
</evidence>
<dbReference type="PANTHER" id="PTHR46913:SF1">
    <property type="entry name" value="RING-H2 FINGER PROTEIN ATL16"/>
    <property type="match status" value="1"/>
</dbReference>
<evidence type="ECO:0000256" key="7">
    <source>
        <dbReference type="ARBA" id="ARBA00022723"/>
    </source>
</evidence>
<keyword evidence="12 15" id="KW-0472">Membrane</keyword>
<evidence type="ECO:0000313" key="18">
    <source>
        <dbReference type="Proteomes" id="UP000807159"/>
    </source>
</evidence>
<dbReference type="GO" id="GO:0061630">
    <property type="term" value="F:ubiquitin protein ligase activity"/>
    <property type="evidence" value="ECO:0007669"/>
    <property type="project" value="UniProtKB-EC"/>
</dbReference>
<evidence type="ECO:0000256" key="8">
    <source>
        <dbReference type="ARBA" id="ARBA00022771"/>
    </source>
</evidence>
<dbReference type="Proteomes" id="UP000807159">
    <property type="component" value="Chromosome 8"/>
</dbReference>
<dbReference type="EMBL" id="JACEGQ020000008">
    <property type="protein sequence ID" value="KAH8501564.1"/>
    <property type="molecule type" value="Genomic_DNA"/>
</dbReference>
<dbReference type="InterPro" id="IPR044600">
    <property type="entry name" value="ATL1/ATL16-like"/>
</dbReference>
<evidence type="ECO:0000256" key="9">
    <source>
        <dbReference type="ARBA" id="ARBA00022786"/>
    </source>
</evidence>
<keyword evidence="18" id="KW-1185">Reference proteome</keyword>
<keyword evidence="11 15" id="KW-1133">Transmembrane helix</keyword>
<evidence type="ECO:0000259" key="16">
    <source>
        <dbReference type="PROSITE" id="PS50089"/>
    </source>
</evidence>
<dbReference type="FunFam" id="3.30.40.10:FF:000877">
    <property type="entry name" value="RING-H2 finger protein ATL52"/>
    <property type="match status" value="1"/>
</dbReference>
<evidence type="ECO:0000256" key="15">
    <source>
        <dbReference type="SAM" id="Phobius"/>
    </source>
</evidence>
<feature type="domain" description="RING-type" evidence="16">
    <location>
        <begin position="85"/>
        <end position="127"/>
    </location>
</feature>
<dbReference type="PANTHER" id="PTHR46913">
    <property type="entry name" value="RING-H2 FINGER PROTEIN ATL16"/>
    <property type="match status" value="1"/>
</dbReference>
<comment type="catalytic activity">
    <reaction evidence="1">
        <text>S-ubiquitinyl-[E2 ubiquitin-conjugating enzyme]-L-cysteine + [acceptor protein]-L-lysine = [E2 ubiquitin-conjugating enzyme]-L-cysteine + N(6)-ubiquitinyl-[acceptor protein]-L-lysine.</text>
        <dbReference type="EC" id="2.3.2.27"/>
    </reaction>
</comment>
<dbReference type="InterPro" id="IPR001841">
    <property type="entry name" value="Znf_RING"/>
</dbReference>
<organism evidence="17 18">
    <name type="scientific">Populus deltoides</name>
    <name type="common">Eastern poplar</name>
    <name type="synonym">Eastern cottonwood</name>
    <dbReference type="NCBI Taxonomy" id="3696"/>
    <lineage>
        <taxon>Eukaryota</taxon>
        <taxon>Viridiplantae</taxon>
        <taxon>Streptophyta</taxon>
        <taxon>Embryophyta</taxon>
        <taxon>Tracheophyta</taxon>
        <taxon>Spermatophyta</taxon>
        <taxon>Magnoliopsida</taxon>
        <taxon>eudicotyledons</taxon>
        <taxon>Gunneridae</taxon>
        <taxon>Pentapetalae</taxon>
        <taxon>rosids</taxon>
        <taxon>fabids</taxon>
        <taxon>Malpighiales</taxon>
        <taxon>Salicaceae</taxon>
        <taxon>Saliceae</taxon>
        <taxon>Populus</taxon>
    </lineage>
</organism>
<keyword evidence="8 14" id="KW-0863">Zinc-finger</keyword>
<dbReference type="InterPro" id="IPR013083">
    <property type="entry name" value="Znf_RING/FYVE/PHD"/>
</dbReference>
<dbReference type="EC" id="2.3.2.27" evidence="4"/>
<dbReference type="GO" id="GO:0016020">
    <property type="term" value="C:membrane"/>
    <property type="evidence" value="ECO:0007669"/>
    <property type="project" value="UniProtKB-SubCell"/>
</dbReference>
<evidence type="ECO:0000256" key="12">
    <source>
        <dbReference type="ARBA" id="ARBA00023136"/>
    </source>
</evidence>
<evidence type="ECO:0000256" key="3">
    <source>
        <dbReference type="ARBA" id="ARBA00004906"/>
    </source>
</evidence>
<keyword evidence="9" id="KW-0833">Ubl conjugation pathway</keyword>
<dbReference type="PROSITE" id="PS50089">
    <property type="entry name" value="ZF_RING_2"/>
    <property type="match status" value="1"/>
</dbReference>
<gene>
    <name evidence="17" type="ORF">H0E87_016381</name>
</gene>
<keyword evidence="10" id="KW-0862">Zinc</keyword>
<dbReference type="GO" id="GO:0016567">
    <property type="term" value="P:protein ubiquitination"/>
    <property type="evidence" value="ECO:0007669"/>
    <property type="project" value="InterPro"/>
</dbReference>
<keyword evidence="6 15" id="KW-0812">Transmembrane</keyword>
<dbReference type="CDD" id="cd16461">
    <property type="entry name" value="RING-H2_EL5-like"/>
    <property type="match status" value="1"/>
</dbReference>
<dbReference type="SMART" id="SM00184">
    <property type="entry name" value="RING"/>
    <property type="match status" value="1"/>
</dbReference>